<evidence type="ECO:0000313" key="8">
    <source>
        <dbReference type="EMBL" id="GGW24503.1"/>
    </source>
</evidence>
<comment type="similarity">
    <text evidence="2">Belongs to the outer membrane factor (OMF) (TC 1.B.17) family.</text>
</comment>
<dbReference type="Gene3D" id="1.20.1600.10">
    <property type="entry name" value="Outer membrane efflux proteins (OEP)"/>
    <property type="match status" value="1"/>
</dbReference>
<dbReference type="GO" id="GO:0009279">
    <property type="term" value="C:cell outer membrane"/>
    <property type="evidence" value="ECO:0007669"/>
    <property type="project" value="UniProtKB-SubCell"/>
</dbReference>
<comment type="subcellular location">
    <subcellularLocation>
        <location evidence="1">Cell outer membrane</location>
    </subcellularLocation>
</comment>
<keyword evidence="6" id="KW-0472">Membrane</keyword>
<evidence type="ECO:0000313" key="9">
    <source>
        <dbReference type="Proteomes" id="UP000634668"/>
    </source>
</evidence>
<reference evidence="8" key="1">
    <citation type="journal article" date="2014" name="Int. J. Syst. Evol. Microbiol.">
        <title>Complete genome sequence of Corynebacterium casei LMG S-19264T (=DSM 44701T), isolated from a smear-ripened cheese.</title>
        <authorList>
            <consortium name="US DOE Joint Genome Institute (JGI-PGF)"/>
            <person name="Walter F."/>
            <person name="Albersmeier A."/>
            <person name="Kalinowski J."/>
            <person name="Ruckert C."/>
        </authorList>
    </citation>
    <scope>NUCLEOTIDE SEQUENCE</scope>
    <source>
        <strain evidence="8">KCTC 12113</strain>
    </source>
</reference>
<sequence>MNKAIRLLTLLFVFTFTLGNSLYAQNLSEELQLLITEAKAKNSTIKVNNLNMEQASLETKTARNTLLPKIYLNGSYTRLNDDITFNEDMESLLVGTQKLLIKEAIGVPFNAPFPEGIPLTDIPPLQKKNILKSSVDVDWILFSGFQVSNAIKASKHKYKSLEITNKIEEDKIVLKTIDLYDKLGLAIKSEEVLKSMDQYLEKQDKFVSTAIKNGLATPIDRQKLNLAKQKLATKKLDAQNQQKLVIAVLQQYTGASQAFLNNLQPDLLPFPINETMESKKRKEINALEEAELATSYKSKMERNNFIPKIALKGHYEFIEDDLSLLEPKWYVGVGAKWNVFDGFVSKLKSDQTKIEGLKYREQINEAEELIALSITMAQLSLQSAKETSLMTQQEVDLAEANYELTNKQYKNGLTTVNEVLDALTEVEKAKFDLQKSYYNERKAAIELLYAKGQLTF</sequence>
<evidence type="ECO:0000256" key="7">
    <source>
        <dbReference type="ARBA" id="ARBA00023237"/>
    </source>
</evidence>
<keyword evidence="4" id="KW-1134">Transmembrane beta strand</keyword>
<accession>A0A918IQU9</accession>
<keyword evidence="5" id="KW-0812">Transmembrane</keyword>
<dbReference type="Proteomes" id="UP000634668">
    <property type="component" value="Unassembled WGS sequence"/>
</dbReference>
<dbReference type="PANTHER" id="PTHR30026:SF20">
    <property type="entry name" value="OUTER MEMBRANE PROTEIN TOLC"/>
    <property type="match status" value="1"/>
</dbReference>
<evidence type="ECO:0000256" key="5">
    <source>
        <dbReference type="ARBA" id="ARBA00022692"/>
    </source>
</evidence>
<protein>
    <submittedName>
        <fullName evidence="8">Transporter</fullName>
    </submittedName>
</protein>
<evidence type="ECO:0000256" key="6">
    <source>
        <dbReference type="ARBA" id="ARBA00023136"/>
    </source>
</evidence>
<dbReference type="GO" id="GO:0015562">
    <property type="term" value="F:efflux transmembrane transporter activity"/>
    <property type="evidence" value="ECO:0007669"/>
    <property type="project" value="InterPro"/>
</dbReference>
<dbReference type="SUPFAM" id="SSF56954">
    <property type="entry name" value="Outer membrane efflux proteins (OEP)"/>
    <property type="match status" value="1"/>
</dbReference>
<dbReference type="EMBL" id="BMWP01000003">
    <property type="protein sequence ID" value="GGW24503.1"/>
    <property type="molecule type" value="Genomic_DNA"/>
</dbReference>
<keyword evidence="3" id="KW-0813">Transport</keyword>
<reference evidence="8" key="2">
    <citation type="submission" date="2020-09" db="EMBL/GenBank/DDBJ databases">
        <authorList>
            <person name="Sun Q."/>
            <person name="Kim S."/>
        </authorList>
    </citation>
    <scope>NUCLEOTIDE SEQUENCE</scope>
    <source>
        <strain evidence="8">KCTC 12113</strain>
    </source>
</reference>
<dbReference type="GO" id="GO:0015288">
    <property type="term" value="F:porin activity"/>
    <property type="evidence" value="ECO:0007669"/>
    <property type="project" value="TreeGrafter"/>
</dbReference>
<evidence type="ECO:0000256" key="3">
    <source>
        <dbReference type="ARBA" id="ARBA00022448"/>
    </source>
</evidence>
<dbReference type="PANTHER" id="PTHR30026">
    <property type="entry name" value="OUTER MEMBRANE PROTEIN TOLC"/>
    <property type="match status" value="1"/>
</dbReference>
<keyword evidence="7" id="KW-0998">Cell outer membrane</keyword>
<evidence type="ECO:0000256" key="4">
    <source>
        <dbReference type="ARBA" id="ARBA00022452"/>
    </source>
</evidence>
<dbReference type="RefSeq" id="WP_026811817.1">
    <property type="nucleotide sequence ID" value="NZ_BMWP01000003.1"/>
</dbReference>
<evidence type="ECO:0000256" key="1">
    <source>
        <dbReference type="ARBA" id="ARBA00004442"/>
    </source>
</evidence>
<gene>
    <name evidence="8" type="ORF">GCM10007383_06260</name>
</gene>
<dbReference type="AlphaFoldDB" id="A0A918IQU9"/>
<dbReference type="InterPro" id="IPR003423">
    <property type="entry name" value="OMP_efflux"/>
</dbReference>
<name>A0A918IQU9_9FLAO</name>
<evidence type="ECO:0000256" key="2">
    <source>
        <dbReference type="ARBA" id="ARBA00007613"/>
    </source>
</evidence>
<dbReference type="GO" id="GO:1990281">
    <property type="term" value="C:efflux pump complex"/>
    <property type="evidence" value="ECO:0007669"/>
    <property type="project" value="TreeGrafter"/>
</dbReference>
<keyword evidence="9" id="KW-1185">Reference proteome</keyword>
<organism evidence="8 9">
    <name type="scientific">Arenibacter certesii</name>
    <dbReference type="NCBI Taxonomy" id="228955"/>
    <lineage>
        <taxon>Bacteria</taxon>
        <taxon>Pseudomonadati</taxon>
        <taxon>Bacteroidota</taxon>
        <taxon>Flavobacteriia</taxon>
        <taxon>Flavobacteriales</taxon>
        <taxon>Flavobacteriaceae</taxon>
        <taxon>Arenibacter</taxon>
    </lineage>
</organism>
<proteinExistence type="inferred from homology"/>
<comment type="caution">
    <text evidence="8">The sequence shown here is derived from an EMBL/GenBank/DDBJ whole genome shotgun (WGS) entry which is preliminary data.</text>
</comment>
<dbReference type="Pfam" id="PF02321">
    <property type="entry name" value="OEP"/>
    <property type="match status" value="1"/>
</dbReference>
<dbReference type="InterPro" id="IPR051906">
    <property type="entry name" value="TolC-like"/>
</dbReference>